<protein>
    <submittedName>
        <fullName evidence="1">Dolichol-phosphate mannosyltransferase subunit 3</fullName>
    </submittedName>
</protein>
<dbReference type="EMBL" id="JAFIQS020000001">
    <property type="protein sequence ID" value="KAH9486140.1"/>
    <property type="molecule type" value="Genomic_DNA"/>
</dbReference>
<keyword evidence="1" id="KW-0808">Transferase</keyword>
<keyword evidence="1" id="KW-0328">Glycosyltransferase</keyword>
<sequence length="95" mass="10594">MARAHRVALLGTVVVISYVLTFFKILSVPLLDAKVADQIIPVLPWWLLVSFGSYCLWSIGMGLLTLRECPEAYNELLGEITEAKNDLRMKGVTVD</sequence>
<evidence type="ECO:0000313" key="2">
    <source>
        <dbReference type="Proteomes" id="UP000664032"/>
    </source>
</evidence>
<keyword evidence="2" id="KW-1185">Reference proteome</keyword>
<organism evidence="1 2">
    <name type="scientific">Psilocybe cubensis</name>
    <name type="common">Psychedelic mushroom</name>
    <name type="synonym">Stropharia cubensis</name>
    <dbReference type="NCBI Taxonomy" id="181762"/>
    <lineage>
        <taxon>Eukaryota</taxon>
        <taxon>Fungi</taxon>
        <taxon>Dikarya</taxon>
        <taxon>Basidiomycota</taxon>
        <taxon>Agaricomycotina</taxon>
        <taxon>Agaricomycetes</taxon>
        <taxon>Agaricomycetidae</taxon>
        <taxon>Agaricales</taxon>
        <taxon>Agaricineae</taxon>
        <taxon>Strophariaceae</taxon>
        <taxon>Psilocybe</taxon>
    </lineage>
</organism>
<comment type="caution">
    <text evidence="1">The sequence shown here is derived from an EMBL/GenBank/DDBJ whole genome shotgun (WGS) entry which is preliminary data.</text>
</comment>
<name>A0ACB8HG68_PSICU</name>
<evidence type="ECO:0000313" key="1">
    <source>
        <dbReference type="EMBL" id="KAH9486140.1"/>
    </source>
</evidence>
<proteinExistence type="predicted"/>
<dbReference type="Proteomes" id="UP000664032">
    <property type="component" value="Unassembled WGS sequence"/>
</dbReference>
<gene>
    <name evidence="1" type="ORF">JR316_0000204</name>
</gene>
<reference evidence="1" key="1">
    <citation type="submission" date="2021-10" db="EMBL/GenBank/DDBJ databases">
        <title>Psilocybe cubensis genome.</title>
        <authorList>
            <person name="Mckernan K.J."/>
            <person name="Crawford S."/>
            <person name="Trippe A."/>
            <person name="Kane L.T."/>
            <person name="Mclaughlin S."/>
        </authorList>
    </citation>
    <scope>NUCLEOTIDE SEQUENCE</scope>
    <source>
        <strain evidence="1">MGC-MH-2018</strain>
    </source>
</reference>
<accession>A0ACB8HG68</accession>